<proteinExistence type="predicted"/>
<name>A0AA39XG19_9PEZI</name>
<accession>A0AA39XG19</accession>
<comment type="caution">
    <text evidence="1">The sequence shown here is derived from an EMBL/GenBank/DDBJ whole genome shotgun (WGS) entry which is preliminary data.</text>
</comment>
<keyword evidence="2" id="KW-1185">Reference proteome</keyword>
<dbReference type="EMBL" id="JAULSU010000001">
    <property type="protein sequence ID" value="KAK0632475.1"/>
    <property type="molecule type" value="Genomic_DNA"/>
</dbReference>
<dbReference type="AlphaFoldDB" id="A0AA39XG19"/>
<dbReference type="Proteomes" id="UP001175000">
    <property type="component" value="Unassembled WGS sequence"/>
</dbReference>
<protein>
    <submittedName>
        <fullName evidence="1">Uncharacterized protein</fullName>
    </submittedName>
</protein>
<evidence type="ECO:0000313" key="1">
    <source>
        <dbReference type="EMBL" id="KAK0632475.1"/>
    </source>
</evidence>
<sequence>MAEIALGVVPIFFGAVRGFSLLRNKLHLLRHYRKEVKWLRTKLEVQSLCFKGEVHHVVIDTLDTLTAQSLITDDDHKYWKDKDLEAQLRRHMGELHPEFLGALEEVKKALMQIEAKLAVFAAPDTTEYKDDIAELKEWIAELKRIRKLARTMRKSAALRAKESEKENADRFWDGGRAPPPPIPATAAGFWLGTFHGMIRFFFC</sequence>
<gene>
    <name evidence="1" type="ORF">B0T14DRAFT_490832</name>
</gene>
<evidence type="ECO:0000313" key="2">
    <source>
        <dbReference type="Proteomes" id="UP001175000"/>
    </source>
</evidence>
<organism evidence="1 2">
    <name type="scientific">Immersiella caudata</name>
    <dbReference type="NCBI Taxonomy" id="314043"/>
    <lineage>
        <taxon>Eukaryota</taxon>
        <taxon>Fungi</taxon>
        <taxon>Dikarya</taxon>
        <taxon>Ascomycota</taxon>
        <taxon>Pezizomycotina</taxon>
        <taxon>Sordariomycetes</taxon>
        <taxon>Sordariomycetidae</taxon>
        <taxon>Sordariales</taxon>
        <taxon>Lasiosphaeriaceae</taxon>
        <taxon>Immersiella</taxon>
    </lineage>
</organism>
<reference evidence="1" key="1">
    <citation type="submission" date="2023-06" db="EMBL/GenBank/DDBJ databases">
        <title>Genome-scale phylogeny and comparative genomics of the fungal order Sordariales.</title>
        <authorList>
            <consortium name="Lawrence Berkeley National Laboratory"/>
            <person name="Hensen N."/>
            <person name="Bonometti L."/>
            <person name="Westerberg I."/>
            <person name="Brannstrom I.O."/>
            <person name="Guillou S."/>
            <person name="Cros-Aarteil S."/>
            <person name="Calhoun S."/>
            <person name="Haridas S."/>
            <person name="Kuo A."/>
            <person name="Mondo S."/>
            <person name="Pangilinan J."/>
            <person name="Riley R."/>
            <person name="Labutti K."/>
            <person name="Andreopoulos B."/>
            <person name="Lipzen A."/>
            <person name="Chen C."/>
            <person name="Yanf M."/>
            <person name="Daum C."/>
            <person name="Ng V."/>
            <person name="Clum A."/>
            <person name="Steindorff A."/>
            <person name="Ohm R."/>
            <person name="Martin F."/>
            <person name="Silar P."/>
            <person name="Natvig D."/>
            <person name="Lalanne C."/>
            <person name="Gautier V."/>
            <person name="Ament-Velasquez S.L."/>
            <person name="Kruys A."/>
            <person name="Hutchinson M.I."/>
            <person name="Powell A.J."/>
            <person name="Barry K."/>
            <person name="Miller A.N."/>
            <person name="Grigoriev I.V."/>
            <person name="Debuchy R."/>
            <person name="Gladieux P."/>
            <person name="Thoren M.H."/>
            <person name="Johannesson H."/>
        </authorList>
    </citation>
    <scope>NUCLEOTIDE SEQUENCE</scope>
    <source>
        <strain evidence="1">CBS 606.72</strain>
    </source>
</reference>